<evidence type="ECO:0000313" key="8">
    <source>
        <dbReference type="Proteomes" id="UP000823388"/>
    </source>
</evidence>
<dbReference type="PANTHER" id="PTHR31190:SF376">
    <property type="entry name" value="EREB-LIKE PROTEIN"/>
    <property type="match status" value="1"/>
</dbReference>
<sequence length="358" mass="40280">MRSLDLAGRWRIQGYSRFRMSIELEDPFLQSSTVRLVGSGSDRTGLRRTVTAGDLWGESGSTKNVKNWKRRSSWKFDEDDDDFEADFEDFNDCSSEEEVDFVREEKEFQLNSSNFVELNGHTTKVASRKRKTQYRGIRRRPWGKWAAEIRDPQKGVRVWLGTFSTAEEAAKAYDVEALRIRGKKAKVNFPNTITAAGKHHRQHVARPAKRMSQESLKSSDASGHVVSAGSSTDGTVVKIELIESPASPLPVSSAWLDAFELNQLGGLRHLEADGRETTEETDHETGVTADMVFGDGKVRLSDDFASYEPYPNFMQLPYLEGNSYENIDTLFNGEAAQDGVNIGGLWNFDDVPMDRGVY</sequence>
<evidence type="ECO:0000256" key="4">
    <source>
        <dbReference type="ARBA" id="ARBA00023163"/>
    </source>
</evidence>
<gene>
    <name evidence="7" type="ORF">PVAP13_2KG553100</name>
</gene>
<dbReference type="InterPro" id="IPR044808">
    <property type="entry name" value="ERF_plant"/>
</dbReference>
<name>A0A8T0WQ70_PANVG</name>
<comment type="caution">
    <text evidence="7">The sequence shown here is derived from an EMBL/GenBank/DDBJ whole genome shotgun (WGS) entry which is preliminary data.</text>
</comment>
<dbReference type="FunFam" id="3.30.730.10:FF:000001">
    <property type="entry name" value="Ethylene-responsive transcription factor 2"/>
    <property type="match status" value="1"/>
</dbReference>
<keyword evidence="5" id="KW-0539">Nucleus</keyword>
<dbReference type="GO" id="GO:0003700">
    <property type="term" value="F:DNA-binding transcription factor activity"/>
    <property type="evidence" value="ECO:0007669"/>
    <property type="project" value="InterPro"/>
</dbReference>
<dbReference type="PRINTS" id="PR00367">
    <property type="entry name" value="ETHRSPELEMNT"/>
</dbReference>
<dbReference type="AlphaFoldDB" id="A0A8T0WQ70"/>
<dbReference type="EMBL" id="CM029039">
    <property type="protein sequence ID" value="KAG2646823.1"/>
    <property type="molecule type" value="Genomic_DNA"/>
</dbReference>
<dbReference type="OrthoDB" id="668733at2759"/>
<dbReference type="InterPro" id="IPR016177">
    <property type="entry name" value="DNA-bd_dom_sf"/>
</dbReference>
<dbReference type="SMART" id="SM00380">
    <property type="entry name" value="AP2"/>
    <property type="match status" value="1"/>
</dbReference>
<dbReference type="GO" id="GO:0005634">
    <property type="term" value="C:nucleus"/>
    <property type="evidence" value="ECO:0007669"/>
    <property type="project" value="UniProtKB-SubCell"/>
</dbReference>
<keyword evidence="4" id="KW-0804">Transcription</keyword>
<dbReference type="PROSITE" id="PS51032">
    <property type="entry name" value="AP2_ERF"/>
    <property type="match status" value="1"/>
</dbReference>
<proteinExistence type="predicted"/>
<dbReference type="PANTHER" id="PTHR31190">
    <property type="entry name" value="DNA-BINDING DOMAIN"/>
    <property type="match status" value="1"/>
</dbReference>
<dbReference type="Gene3D" id="3.30.730.10">
    <property type="entry name" value="AP2/ERF domain"/>
    <property type="match status" value="1"/>
</dbReference>
<keyword evidence="3" id="KW-0238">DNA-binding</keyword>
<dbReference type="InterPro" id="IPR036955">
    <property type="entry name" value="AP2/ERF_dom_sf"/>
</dbReference>
<evidence type="ECO:0000256" key="3">
    <source>
        <dbReference type="ARBA" id="ARBA00023125"/>
    </source>
</evidence>
<feature type="domain" description="AP2/ERF" evidence="6">
    <location>
        <begin position="133"/>
        <end position="190"/>
    </location>
</feature>
<dbReference type="Proteomes" id="UP000823388">
    <property type="component" value="Chromosome 2K"/>
</dbReference>
<protein>
    <recommendedName>
        <fullName evidence="6">AP2/ERF domain-containing protein</fullName>
    </recommendedName>
</protein>
<organism evidence="7 8">
    <name type="scientific">Panicum virgatum</name>
    <name type="common">Blackwell switchgrass</name>
    <dbReference type="NCBI Taxonomy" id="38727"/>
    <lineage>
        <taxon>Eukaryota</taxon>
        <taxon>Viridiplantae</taxon>
        <taxon>Streptophyta</taxon>
        <taxon>Embryophyta</taxon>
        <taxon>Tracheophyta</taxon>
        <taxon>Spermatophyta</taxon>
        <taxon>Magnoliopsida</taxon>
        <taxon>Liliopsida</taxon>
        <taxon>Poales</taxon>
        <taxon>Poaceae</taxon>
        <taxon>PACMAD clade</taxon>
        <taxon>Panicoideae</taxon>
        <taxon>Panicodae</taxon>
        <taxon>Paniceae</taxon>
        <taxon>Panicinae</taxon>
        <taxon>Panicum</taxon>
        <taxon>Panicum sect. Hiantes</taxon>
    </lineage>
</organism>
<dbReference type="SUPFAM" id="SSF54171">
    <property type="entry name" value="DNA-binding domain"/>
    <property type="match status" value="1"/>
</dbReference>
<comment type="subcellular location">
    <subcellularLocation>
        <location evidence="1">Nucleus</location>
    </subcellularLocation>
</comment>
<evidence type="ECO:0000256" key="1">
    <source>
        <dbReference type="ARBA" id="ARBA00004123"/>
    </source>
</evidence>
<dbReference type="InterPro" id="IPR001471">
    <property type="entry name" value="AP2/ERF_dom"/>
</dbReference>
<dbReference type="GO" id="GO:0009873">
    <property type="term" value="P:ethylene-activated signaling pathway"/>
    <property type="evidence" value="ECO:0007669"/>
    <property type="project" value="InterPro"/>
</dbReference>
<reference evidence="7" key="1">
    <citation type="submission" date="2020-05" db="EMBL/GenBank/DDBJ databases">
        <title>WGS assembly of Panicum virgatum.</title>
        <authorList>
            <person name="Lovell J.T."/>
            <person name="Jenkins J."/>
            <person name="Shu S."/>
            <person name="Juenger T.E."/>
            <person name="Schmutz J."/>
        </authorList>
    </citation>
    <scope>NUCLEOTIDE SEQUENCE</scope>
    <source>
        <strain evidence="7">AP13</strain>
    </source>
</reference>
<evidence type="ECO:0000256" key="5">
    <source>
        <dbReference type="ARBA" id="ARBA00023242"/>
    </source>
</evidence>
<evidence type="ECO:0000259" key="6">
    <source>
        <dbReference type="PROSITE" id="PS51032"/>
    </source>
</evidence>
<dbReference type="CDD" id="cd00018">
    <property type="entry name" value="AP2"/>
    <property type="match status" value="1"/>
</dbReference>
<evidence type="ECO:0000256" key="2">
    <source>
        <dbReference type="ARBA" id="ARBA00023015"/>
    </source>
</evidence>
<dbReference type="GO" id="GO:0003677">
    <property type="term" value="F:DNA binding"/>
    <property type="evidence" value="ECO:0007669"/>
    <property type="project" value="UniProtKB-KW"/>
</dbReference>
<evidence type="ECO:0000313" key="7">
    <source>
        <dbReference type="EMBL" id="KAG2646823.1"/>
    </source>
</evidence>
<keyword evidence="8" id="KW-1185">Reference proteome</keyword>
<keyword evidence="2" id="KW-0805">Transcription regulation</keyword>
<accession>A0A8T0WQ70</accession>
<dbReference type="Pfam" id="PF00847">
    <property type="entry name" value="AP2"/>
    <property type="match status" value="1"/>
</dbReference>